<dbReference type="Pfam" id="PF01165">
    <property type="entry name" value="Ribosomal_S21"/>
    <property type="match status" value="1"/>
</dbReference>
<dbReference type="GO" id="GO:0006412">
    <property type="term" value="P:translation"/>
    <property type="evidence" value="ECO:0007669"/>
    <property type="project" value="InterPro"/>
</dbReference>
<dbReference type="GO" id="GO:1990904">
    <property type="term" value="C:ribonucleoprotein complex"/>
    <property type="evidence" value="ECO:0007669"/>
    <property type="project" value="UniProtKB-KW"/>
</dbReference>
<dbReference type="EMBL" id="MHKL01000010">
    <property type="protein sequence ID" value="OGY89675.1"/>
    <property type="molecule type" value="Genomic_DNA"/>
</dbReference>
<dbReference type="GO" id="GO:0003735">
    <property type="term" value="F:structural constituent of ribosome"/>
    <property type="evidence" value="ECO:0007669"/>
    <property type="project" value="InterPro"/>
</dbReference>
<evidence type="ECO:0000256" key="3">
    <source>
        <dbReference type="ARBA" id="ARBA00023274"/>
    </source>
</evidence>
<comment type="similarity">
    <text evidence="1">Belongs to the bacterial ribosomal protein bS21 family.</text>
</comment>
<proteinExistence type="inferred from homology"/>
<accession>A0A1G2BKQ7</accession>
<reference evidence="5 6" key="1">
    <citation type="journal article" date="2016" name="Nat. Commun.">
        <title>Thousands of microbial genomes shed light on interconnected biogeochemical processes in an aquifer system.</title>
        <authorList>
            <person name="Anantharaman K."/>
            <person name="Brown C.T."/>
            <person name="Hug L.A."/>
            <person name="Sharon I."/>
            <person name="Castelle C.J."/>
            <person name="Probst A.J."/>
            <person name="Thomas B.C."/>
            <person name="Singh A."/>
            <person name="Wilkins M.J."/>
            <person name="Karaoz U."/>
            <person name="Brodie E.L."/>
            <person name="Williams K.H."/>
            <person name="Hubbard S.S."/>
            <person name="Banfield J.F."/>
        </authorList>
    </citation>
    <scope>NUCLEOTIDE SEQUENCE [LARGE SCALE GENOMIC DNA]</scope>
</reference>
<keyword evidence="3" id="KW-0687">Ribonucleoprotein</keyword>
<evidence type="ECO:0000256" key="1">
    <source>
        <dbReference type="ARBA" id="ARBA00006640"/>
    </source>
</evidence>
<dbReference type="InterPro" id="IPR001911">
    <property type="entry name" value="Ribosomal_bS21"/>
</dbReference>
<dbReference type="Proteomes" id="UP000178849">
    <property type="component" value="Unassembled WGS sequence"/>
</dbReference>
<dbReference type="Gene3D" id="1.20.5.1150">
    <property type="entry name" value="Ribosomal protein S8"/>
    <property type="match status" value="1"/>
</dbReference>
<sequence length="87" mass="10637">MVEVKKKDAESFESLMRRFTKKIIQSGKVIQVKKIKFYQKPLNKRAQKQRALMREFMKKQREYLRKIGKLDELLDNNKKKNPLLKRR</sequence>
<evidence type="ECO:0000256" key="4">
    <source>
        <dbReference type="ARBA" id="ARBA00035135"/>
    </source>
</evidence>
<evidence type="ECO:0000313" key="5">
    <source>
        <dbReference type="EMBL" id="OGY89675.1"/>
    </source>
</evidence>
<evidence type="ECO:0000313" key="6">
    <source>
        <dbReference type="Proteomes" id="UP000178849"/>
    </source>
</evidence>
<protein>
    <recommendedName>
        <fullName evidence="4">Small ribosomal subunit protein bS21</fullName>
    </recommendedName>
</protein>
<dbReference type="InterPro" id="IPR038380">
    <property type="entry name" value="Ribosomal_bS21_sf"/>
</dbReference>
<dbReference type="AlphaFoldDB" id="A0A1G2BKQ7"/>
<comment type="caution">
    <text evidence="5">The sequence shown here is derived from an EMBL/GenBank/DDBJ whole genome shotgun (WGS) entry which is preliminary data.</text>
</comment>
<dbReference type="STRING" id="1798550.A2927_02465"/>
<organism evidence="5 6">
    <name type="scientific">Candidatus Komeilibacteria bacterium RIFCSPLOWO2_01_FULL_45_10</name>
    <dbReference type="NCBI Taxonomy" id="1798550"/>
    <lineage>
        <taxon>Bacteria</taxon>
        <taxon>Candidatus Komeiliibacteriota</taxon>
    </lineage>
</organism>
<dbReference type="GO" id="GO:0005840">
    <property type="term" value="C:ribosome"/>
    <property type="evidence" value="ECO:0007669"/>
    <property type="project" value="UniProtKB-KW"/>
</dbReference>
<gene>
    <name evidence="5" type="ORF">A2927_02465</name>
</gene>
<keyword evidence="2" id="KW-0689">Ribosomal protein</keyword>
<name>A0A1G2BKQ7_9BACT</name>
<evidence type="ECO:0000256" key="2">
    <source>
        <dbReference type="ARBA" id="ARBA00022980"/>
    </source>
</evidence>